<comment type="caution">
    <text evidence="4">The sequence shown here is derived from an EMBL/GenBank/DDBJ whole genome shotgun (WGS) entry which is preliminary data.</text>
</comment>
<protein>
    <recommendedName>
        <fullName evidence="6">Glutathione S-transferase</fullName>
    </recommendedName>
</protein>
<dbReference type="CDD" id="cd03048">
    <property type="entry name" value="GST_N_Ure2p_like"/>
    <property type="match status" value="1"/>
</dbReference>
<dbReference type="Pfam" id="PF00043">
    <property type="entry name" value="GST_C"/>
    <property type="match status" value="1"/>
</dbReference>
<feature type="domain" description="GST N-terminal" evidence="2">
    <location>
        <begin position="2"/>
        <end position="83"/>
    </location>
</feature>
<dbReference type="PROSITE" id="PS50404">
    <property type="entry name" value="GST_NTER"/>
    <property type="match status" value="1"/>
</dbReference>
<dbReference type="SUPFAM" id="SSF47616">
    <property type="entry name" value="GST C-terminal domain-like"/>
    <property type="match status" value="1"/>
</dbReference>
<gene>
    <name evidence="4" type="ORF">H2200_005442</name>
</gene>
<proteinExistence type="inferred from homology"/>
<dbReference type="InterPro" id="IPR010987">
    <property type="entry name" value="Glutathione-S-Trfase_C-like"/>
</dbReference>
<dbReference type="InterPro" id="IPR004045">
    <property type="entry name" value="Glutathione_S-Trfase_N"/>
</dbReference>
<evidence type="ECO:0000259" key="3">
    <source>
        <dbReference type="PROSITE" id="PS50405"/>
    </source>
</evidence>
<evidence type="ECO:0008006" key="6">
    <source>
        <dbReference type="Google" id="ProtNLM"/>
    </source>
</evidence>
<evidence type="ECO:0000313" key="4">
    <source>
        <dbReference type="EMBL" id="KAJ9610665.1"/>
    </source>
</evidence>
<dbReference type="InterPro" id="IPR036249">
    <property type="entry name" value="Thioredoxin-like_sf"/>
</dbReference>
<comment type="similarity">
    <text evidence="1">Belongs to the GST superfamily.</text>
</comment>
<dbReference type="SFLD" id="SFLDG00358">
    <property type="entry name" value="Main_(cytGST)"/>
    <property type="match status" value="1"/>
</dbReference>
<dbReference type="PANTHER" id="PTHR44051:SF3">
    <property type="entry name" value="TRANSCRIPTIONAL REGULATOR URE2"/>
    <property type="match status" value="1"/>
</dbReference>
<dbReference type="Proteomes" id="UP001172673">
    <property type="component" value="Unassembled WGS sequence"/>
</dbReference>
<reference evidence="4" key="1">
    <citation type="submission" date="2022-10" db="EMBL/GenBank/DDBJ databases">
        <title>Culturing micro-colonial fungi from biological soil crusts in the Mojave desert and describing Neophaeococcomyces mojavensis, and introducing the new genera and species Taxawa tesnikishii.</title>
        <authorList>
            <person name="Kurbessoian T."/>
            <person name="Stajich J.E."/>
        </authorList>
    </citation>
    <scope>NUCLEOTIDE SEQUENCE</scope>
    <source>
        <strain evidence="4">TK_41</strain>
    </source>
</reference>
<accession>A0AA39CJM2</accession>
<dbReference type="Pfam" id="PF13409">
    <property type="entry name" value="GST_N_2"/>
    <property type="match status" value="1"/>
</dbReference>
<dbReference type="SUPFAM" id="SSF52833">
    <property type="entry name" value="Thioredoxin-like"/>
    <property type="match status" value="1"/>
</dbReference>
<evidence type="ECO:0000313" key="5">
    <source>
        <dbReference type="Proteomes" id="UP001172673"/>
    </source>
</evidence>
<organism evidence="4 5">
    <name type="scientific">Cladophialophora chaetospira</name>
    <dbReference type="NCBI Taxonomy" id="386627"/>
    <lineage>
        <taxon>Eukaryota</taxon>
        <taxon>Fungi</taxon>
        <taxon>Dikarya</taxon>
        <taxon>Ascomycota</taxon>
        <taxon>Pezizomycotina</taxon>
        <taxon>Eurotiomycetes</taxon>
        <taxon>Chaetothyriomycetidae</taxon>
        <taxon>Chaetothyriales</taxon>
        <taxon>Herpotrichiellaceae</taxon>
        <taxon>Cladophialophora</taxon>
    </lineage>
</organism>
<feature type="domain" description="GST C-terminal" evidence="3">
    <location>
        <begin position="89"/>
        <end position="172"/>
    </location>
</feature>
<dbReference type="InterPro" id="IPR036282">
    <property type="entry name" value="Glutathione-S-Trfase_C_sf"/>
</dbReference>
<sequence>MVQPLTLHAHVGPNPWKVALVLEELKVPYQVKIWATTDLKHPPFTNLNPNGHTPVIEDPNTDTLLWESGAIIEYLLETYDKAFLISFPTARERSLARQWLYFQVAFQGPPLSQVFVFSNFERNSKARAYFVKESLRVLQVLDQTLQHREWLVGGKRSAADLVYIPYYAGLAV</sequence>
<dbReference type="SFLD" id="SFLDS00019">
    <property type="entry name" value="Glutathione_Transferase_(cytos"/>
    <property type="match status" value="1"/>
</dbReference>
<dbReference type="EMBL" id="JAPDRK010000007">
    <property type="protein sequence ID" value="KAJ9610665.1"/>
    <property type="molecule type" value="Genomic_DNA"/>
</dbReference>
<dbReference type="Gene3D" id="1.20.1050.130">
    <property type="match status" value="1"/>
</dbReference>
<evidence type="ECO:0000259" key="2">
    <source>
        <dbReference type="PROSITE" id="PS50404"/>
    </source>
</evidence>
<dbReference type="PROSITE" id="PS50405">
    <property type="entry name" value="GST_CTER"/>
    <property type="match status" value="1"/>
</dbReference>
<dbReference type="AlphaFoldDB" id="A0AA39CJM2"/>
<evidence type="ECO:0000256" key="1">
    <source>
        <dbReference type="ARBA" id="ARBA00007409"/>
    </source>
</evidence>
<name>A0AA39CJM2_9EURO</name>
<dbReference type="PANTHER" id="PTHR44051">
    <property type="entry name" value="GLUTATHIONE S-TRANSFERASE-RELATED"/>
    <property type="match status" value="1"/>
</dbReference>
<dbReference type="InterPro" id="IPR004046">
    <property type="entry name" value="GST_C"/>
</dbReference>
<keyword evidence="5" id="KW-1185">Reference proteome</keyword>
<dbReference type="InterPro" id="IPR040079">
    <property type="entry name" value="Glutathione_S-Trfase"/>
</dbReference>